<feature type="region of interest" description="Disordered" evidence="1">
    <location>
        <begin position="120"/>
        <end position="159"/>
    </location>
</feature>
<evidence type="ECO:0000256" key="1">
    <source>
        <dbReference type="SAM" id="MobiDB-lite"/>
    </source>
</evidence>
<protein>
    <recommendedName>
        <fullName evidence="4">Helix-turn-helix domain containing protein</fullName>
    </recommendedName>
</protein>
<keyword evidence="3" id="KW-1185">Reference proteome</keyword>
<evidence type="ECO:0000313" key="2">
    <source>
        <dbReference type="EMBL" id="MBP2182356.1"/>
    </source>
</evidence>
<sequence>MTVSEQHRTQIRTETGTYTVEAASLPEADPPRVVVDVNATGPEGEPVADGRLELDPTVAATLATVLSRALRSAGALGRSGARRPGPRPAQQGQPWSAEQDADLERRWLAGEPVEAIAADFGRSPGSIRARLPRVGCDPEVRGAHLPEPPSRRGEDPPGP</sequence>
<organism evidence="2 3">
    <name type="scientific">Amycolatopsis magusensis</name>
    <dbReference type="NCBI Taxonomy" id="882444"/>
    <lineage>
        <taxon>Bacteria</taxon>
        <taxon>Bacillati</taxon>
        <taxon>Actinomycetota</taxon>
        <taxon>Actinomycetes</taxon>
        <taxon>Pseudonocardiales</taxon>
        <taxon>Pseudonocardiaceae</taxon>
        <taxon>Amycolatopsis</taxon>
    </lineage>
</organism>
<feature type="region of interest" description="Disordered" evidence="1">
    <location>
        <begin position="1"/>
        <end position="50"/>
    </location>
</feature>
<feature type="region of interest" description="Disordered" evidence="1">
    <location>
        <begin position="71"/>
        <end position="101"/>
    </location>
</feature>
<dbReference type="Proteomes" id="UP000741013">
    <property type="component" value="Unassembled WGS sequence"/>
</dbReference>
<dbReference type="RefSeq" id="WP_209665683.1">
    <property type="nucleotide sequence ID" value="NZ_JAGGMS010000001.1"/>
</dbReference>
<accession>A0ABS4PSE5</accession>
<evidence type="ECO:0008006" key="4">
    <source>
        <dbReference type="Google" id="ProtNLM"/>
    </source>
</evidence>
<dbReference type="EMBL" id="JAGGMS010000001">
    <property type="protein sequence ID" value="MBP2182356.1"/>
    <property type="molecule type" value="Genomic_DNA"/>
</dbReference>
<reference evidence="2 3" key="1">
    <citation type="submission" date="2021-03" db="EMBL/GenBank/DDBJ databases">
        <title>Sequencing the genomes of 1000 actinobacteria strains.</title>
        <authorList>
            <person name="Klenk H.-P."/>
        </authorList>
    </citation>
    <scope>NUCLEOTIDE SEQUENCE [LARGE SCALE GENOMIC DNA]</scope>
    <source>
        <strain evidence="2 3">DSM 45510</strain>
    </source>
</reference>
<gene>
    <name evidence="2" type="ORF">JOM49_003882</name>
</gene>
<feature type="compositionally biased region" description="Basic and acidic residues" evidence="1">
    <location>
        <begin position="136"/>
        <end position="159"/>
    </location>
</feature>
<name>A0ABS4PSE5_9PSEU</name>
<evidence type="ECO:0000313" key="3">
    <source>
        <dbReference type="Proteomes" id="UP000741013"/>
    </source>
</evidence>
<comment type="caution">
    <text evidence="2">The sequence shown here is derived from an EMBL/GenBank/DDBJ whole genome shotgun (WGS) entry which is preliminary data.</text>
</comment>
<proteinExistence type="predicted"/>